<accession>A0A6L2P1B3</accession>
<dbReference type="AlphaFoldDB" id="A0A6L2P1B3"/>
<sequence length="207" mass="23596">MEGRKPSELMETMDIMDPIPYVGSVHCITQDLALSDCPNEWDANDDQHNRNKPAVVESYNVNKIKHTFLGVSLPPCAATFYYGDLPLVDIVESCQSIQKLNLYLKASKDDVNVGFPRKNLRVVLRRVSEIRLSIKEPLSGGLKGIEEPLSGGLRGSERTSEWWTQRRIQVKDILKEVKDYLNTYSSAGMDISWRETQYHLKARQKVI</sequence>
<name>A0A6L2P1B3_TANCI</name>
<organism evidence="1">
    <name type="scientific">Tanacetum cinerariifolium</name>
    <name type="common">Dalmatian daisy</name>
    <name type="synonym">Chrysanthemum cinerariifolium</name>
    <dbReference type="NCBI Taxonomy" id="118510"/>
    <lineage>
        <taxon>Eukaryota</taxon>
        <taxon>Viridiplantae</taxon>
        <taxon>Streptophyta</taxon>
        <taxon>Embryophyta</taxon>
        <taxon>Tracheophyta</taxon>
        <taxon>Spermatophyta</taxon>
        <taxon>Magnoliopsida</taxon>
        <taxon>eudicotyledons</taxon>
        <taxon>Gunneridae</taxon>
        <taxon>Pentapetalae</taxon>
        <taxon>asterids</taxon>
        <taxon>campanulids</taxon>
        <taxon>Asterales</taxon>
        <taxon>Asteraceae</taxon>
        <taxon>Asteroideae</taxon>
        <taxon>Anthemideae</taxon>
        <taxon>Anthemidinae</taxon>
        <taxon>Tanacetum</taxon>
    </lineage>
</organism>
<proteinExistence type="predicted"/>
<protein>
    <submittedName>
        <fullName evidence="1">Uncharacterized protein</fullName>
    </submittedName>
</protein>
<gene>
    <name evidence="1" type="ORF">Tci_064084</name>
</gene>
<reference evidence="1" key="1">
    <citation type="journal article" date="2019" name="Sci. Rep.">
        <title>Draft genome of Tanacetum cinerariifolium, the natural source of mosquito coil.</title>
        <authorList>
            <person name="Yamashiro T."/>
            <person name="Shiraishi A."/>
            <person name="Satake H."/>
            <person name="Nakayama K."/>
        </authorList>
    </citation>
    <scope>NUCLEOTIDE SEQUENCE</scope>
</reference>
<comment type="caution">
    <text evidence="1">The sequence shown here is derived from an EMBL/GenBank/DDBJ whole genome shotgun (WGS) entry which is preliminary data.</text>
</comment>
<evidence type="ECO:0000313" key="1">
    <source>
        <dbReference type="EMBL" id="GEU92106.1"/>
    </source>
</evidence>
<dbReference type="EMBL" id="BKCJ010010552">
    <property type="protein sequence ID" value="GEU92106.1"/>
    <property type="molecule type" value="Genomic_DNA"/>
</dbReference>